<dbReference type="OMA" id="KPVEDIG"/>
<reference evidence="3" key="1">
    <citation type="journal article" date="2012" name="Science">
        <title>The Paleozoic origin of enzymatic lignin decomposition reconstructed from 31 fungal genomes.</title>
        <authorList>
            <person name="Floudas D."/>
            <person name="Binder M."/>
            <person name="Riley R."/>
            <person name="Barry K."/>
            <person name="Blanchette R.A."/>
            <person name="Henrissat B."/>
            <person name="Martinez A.T."/>
            <person name="Otillar R."/>
            <person name="Spatafora J.W."/>
            <person name="Yadav J.S."/>
            <person name="Aerts A."/>
            <person name="Benoit I."/>
            <person name="Boyd A."/>
            <person name="Carlson A."/>
            <person name="Copeland A."/>
            <person name="Coutinho P.M."/>
            <person name="de Vries R.P."/>
            <person name="Ferreira P."/>
            <person name="Findley K."/>
            <person name="Foster B."/>
            <person name="Gaskell J."/>
            <person name="Glotzer D."/>
            <person name="Gorecki P."/>
            <person name="Heitman J."/>
            <person name="Hesse C."/>
            <person name="Hori C."/>
            <person name="Igarashi K."/>
            <person name="Jurgens J.A."/>
            <person name="Kallen N."/>
            <person name="Kersten P."/>
            <person name="Kohler A."/>
            <person name="Kuees U."/>
            <person name="Kumar T.K.A."/>
            <person name="Kuo A."/>
            <person name="LaButti K."/>
            <person name="Larrondo L.F."/>
            <person name="Lindquist E."/>
            <person name="Ling A."/>
            <person name="Lombard V."/>
            <person name="Lucas S."/>
            <person name="Lundell T."/>
            <person name="Martin R."/>
            <person name="McLaughlin D.J."/>
            <person name="Morgenstern I."/>
            <person name="Morin E."/>
            <person name="Murat C."/>
            <person name="Nagy L.G."/>
            <person name="Nolan M."/>
            <person name="Ohm R.A."/>
            <person name="Patyshakuliyeva A."/>
            <person name="Rokas A."/>
            <person name="Ruiz-Duenas F.J."/>
            <person name="Sabat G."/>
            <person name="Salamov A."/>
            <person name="Samejima M."/>
            <person name="Schmutz J."/>
            <person name="Slot J.C."/>
            <person name="St John F."/>
            <person name="Stenlid J."/>
            <person name="Sun H."/>
            <person name="Sun S."/>
            <person name="Syed K."/>
            <person name="Tsang A."/>
            <person name="Wiebenga A."/>
            <person name="Young D."/>
            <person name="Pisabarro A."/>
            <person name="Eastwood D.C."/>
            <person name="Martin F."/>
            <person name="Cullen D."/>
            <person name="Grigoriev I.V."/>
            <person name="Hibbett D.S."/>
        </authorList>
    </citation>
    <scope>NUCLEOTIDE SEQUENCE [LARGE SCALE GENOMIC DNA]</scope>
    <source>
        <strain evidence="3">RWD-64-598 SS2</strain>
    </source>
</reference>
<keyword evidence="1" id="KW-1133">Transmembrane helix</keyword>
<keyword evidence="1" id="KW-0812">Transmembrane</keyword>
<evidence type="ECO:0000313" key="2">
    <source>
        <dbReference type="EMBL" id="EIW81937.1"/>
    </source>
</evidence>
<proteinExistence type="predicted"/>
<feature type="transmembrane region" description="Helical" evidence="1">
    <location>
        <begin position="6"/>
        <end position="26"/>
    </location>
</feature>
<accession>A0A5M3MS86</accession>
<evidence type="ECO:0000313" key="3">
    <source>
        <dbReference type="Proteomes" id="UP000053558"/>
    </source>
</evidence>
<gene>
    <name evidence="2" type="ORF">CONPUDRAFT_18021</name>
</gene>
<evidence type="ECO:0000256" key="1">
    <source>
        <dbReference type="SAM" id="Phobius"/>
    </source>
</evidence>
<feature type="transmembrane region" description="Helical" evidence="1">
    <location>
        <begin position="147"/>
        <end position="166"/>
    </location>
</feature>
<dbReference type="EMBL" id="JH711577">
    <property type="protein sequence ID" value="EIW81937.1"/>
    <property type="molecule type" value="Genomic_DNA"/>
</dbReference>
<dbReference type="AlphaFoldDB" id="A0A5M3MS86"/>
<dbReference type="PANTHER" id="PTHR35043:SF8">
    <property type="entry name" value="DUF4220 DOMAIN-CONTAINING PROTEIN"/>
    <property type="match status" value="1"/>
</dbReference>
<dbReference type="RefSeq" id="XP_007767279.1">
    <property type="nucleotide sequence ID" value="XM_007769089.1"/>
</dbReference>
<feature type="transmembrane region" description="Helical" evidence="1">
    <location>
        <begin position="38"/>
        <end position="58"/>
    </location>
</feature>
<feature type="non-terminal residue" evidence="2">
    <location>
        <position position="203"/>
    </location>
</feature>
<feature type="transmembrane region" description="Helical" evidence="1">
    <location>
        <begin position="85"/>
        <end position="104"/>
    </location>
</feature>
<keyword evidence="3" id="KW-1185">Reference proteome</keyword>
<feature type="transmembrane region" description="Helical" evidence="1">
    <location>
        <begin position="172"/>
        <end position="195"/>
    </location>
</feature>
<sequence>RTLWSIIETCLATIFACVVTSIHPNIPGPEDGRWRKNYRLTGVILLGVFAPELVVTWAGRQFVCARSFTKKMNDLIQSHNKAQGIGSWTLTHSFFAYMGGFMLYRGSERCGIVTAQHIHAELKRSPPRIGPIDITKEEINDMSKLNVLSKGVAIIQILWFVTQLIARNALSFSITPLEIGTMAFGLLSVLTYVLWMCKPYQAK</sequence>
<organism evidence="2 3">
    <name type="scientific">Coniophora puteana (strain RWD-64-598)</name>
    <name type="common">Brown rot fungus</name>
    <dbReference type="NCBI Taxonomy" id="741705"/>
    <lineage>
        <taxon>Eukaryota</taxon>
        <taxon>Fungi</taxon>
        <taxon>Dikarya</taxon>
        <taxon>Basidiomycota</taxon>
        <taxon>Agaricomycotina</taxon>
        <taxon>Agaricomycetes</taxon>
        <taxon>Agaricomycetidae</taxon>
        <taxon>Boletales</taxon>
        <taxon>Coniophorineae</taxon>
        <taxon>Coniophoraceae</taxon>
        <taxon>Coniophora</taxon>
    </lineage>
</organism>
<dbReference type="GeneID" id="19206474"/>
<feature type="non-terminal residue" evidence="2">
    <location>
        <position position="1"/>
    </location>
</feature>
<keyword evidence="1" id="KW-0472">Membrane</keyword>
<name>A0A5M3MS86_CONPW</name>
<protein>
    <submittedName>
        <fullName evidence="2">Uncharacterized protein</fullName>
    </submittedName>
</protein>
<dbReference type="OrthoDB" id="9451547at2759"/>
<dbReference type="PANTHER" id="PTHR35043">
    <property type="entry name" value="TRANSCRIPTION FACTOR DOMAIN-CONTAINING PROTEIN"/>
    <property type="match status" value="1"/>
</dbReference>
<dbReference type="KEGG" id="cput:CONPUDRAFT_18021"/>
<dbReference type="Proteomes" id="UP000053558">
    <property type="component" value="Unassembled WGS sequence"/>
</dbReference>
<comment type="caution">
    <text evidence="2">The sequence shown here is derived from an EMBL/GenBank/DDBJ whole genome shotgun (WGS) entry which is preliminary data.</text>
</comment>